<dbReference type="GO" id="GO:0003700">
    <property type="term" value="F:DNA-binding transcription factor activity"/>
    <property type="evidence" value="ECO:0007669"/>
    <property type="project" value="InterPro"/>
</dbReference>
<gene>
    <name evidence="5" type="ORF">A6A03_11570</name>
</gene>
<dbReference type="InterPro" id="IPR036388">
    <property type="entry name" value="WH-like_DNA-bd_sf"/>
</dbReference>
<dbReference type="PANTHER" id="PTHR42756:SF1">
    <property type="entry name" value="TRANSCRIPTIONAL REPRESSOR OF EMRAB OPERON"/>
    <property type="match status" value="1"/>
</dbReference>
<evidence type="ECO:0000256" key="1">
    <source>
        <dbReference type="ARBA" id="ARBA00023015"/>
    </source>
</evidence>
<proteinExistence type="predicted"/>
<dbReference type="InterPro" id="IPR036390">
    <property type="entry name" value="WH_DNA-bd_sf"/>
</dbReference>
<dbReference type="PANTHER" id="PTHR42756">
    <property type="entry name" value="TRANSCRIPTIONAL REGULATOR, MARR"/>
    <property type="match status" value="1"/>
</dbReference>
<evidence type="ECO:0000256" key="2">
    <source>
        <dbReference type="ARBA" id="ARBA00023125"/>
    </source>
</evidence>
<dbReference type="PRINTS" id="PR00598">
    <property type="entry name" value="HTHMARR"/>
</dbReference>
<dbReference type="SUPFAM" id="SSF46785">
    <property type="entry name" value="Winged helix' DNA-binding domain"/>
    <property type="match status" value="1"/>
</dbReference>
<evidence type="ECO:0000256" key="3">
    <source>
        <dbReference type="ARBA" id="ARBA00023163"/>
    </source>
</evidence>
<keyword evidence="2" id="KW-0238">DNA-binding</keyword>
<dbReference type="PROSITE" id="PS50995">
    <property type="entry name" value="HTH_MARR_2"/>
    <property type="match status" value="1"/>
</dbReference>
<evidence type="ECO:0000313" key="6">
    <source>
        <dbReference type="Proteomes" id="UP000078287"/>
    </source>
</evidence>
<dbReference type="OrthoDB" id="159055at2"/>
<keyword evidence="3" id="KW-0804">Transcription</keyword>
<dbReference type="AlphaFoldDB" id="A0A178MDU5"/>
<reference evidence="5 6" key="1">
    <citation type="submission" date="2016-04" db="EMBL/GenBank/DDBJ databases">
        <title>Chloroflexus islandicus sp. nov., a thermophilic filamentous anoxygenic phototrophic bacterium from geyser Strokkur (Iceland).</title>
        <authorList>
            <person name="Gaisin V.A."/>
            <person name="Kalashnikov A.M."/>
            <person name="Sukhacheva M.V."/>
            <person name="Grouzdev D.S."/>
            <person name="Ivanov T.M."/>
            <person name="Kuznetsov B."/>
            <person name="Gorlenko V.M."/>
        </authorList>
    </citation>
    <scope>NUCLEOTIDE SEQUENCE [LARGE SCALE GENOMIC DNA]</scope>
    <source>
        <strain evidence="6">isl-2</strain>
    </source>
</reference>
<dbReference type="InterPro" id="IPR000835">
    <property type="entry name" value="HTH_MarR-typ"/>
</dbReference>
<dbReference type="EMBL" id="LWQS01000041">
    <property type="protein sequence ID" value="OAN46939.1"/>
    <property type="molecule type" value="Genomic_DNA"/>
</dbReference>
<evidence type="ECO:0000313" key="5">
    <source>
        <dbReference type="EMBL" id="OAN46939.1"/>
    </source>
</evidence>
<dbReference type="SMART" id="SM00347">
    <property type="entry name" value="HTH_MARR"/>
    <property type="match status" value="1"/>
</dbReference>
<keyword evidence="1" id="KW-0805">Transcription regulation</keyword>
<dbReference type="STRING" id="1707952.A6A03_11570"/>
<accession>A0A178MDU5</accession>
<protein>
    <submittedName>
        <fullName evidence="5">MarR family transcriptional regulator</fullName>
    </submittedName>
</protein>
<dbReference type="Proteomes" id="UP000078287">
    <property type="component" value="Unassembled WGS sequence"/>
</dbReference>
<name>A0A178MDU5_9CHLR</name>
<dbReference type="RefSeq" id="WP_066785283.1">
    <property type="nucleotide sequence ID" value="NZ_LWQS01000041.1"/>
</dbReference>
<sequence>MYHELDPPYTPERVAELFNLVHSELMGQSMETLLQFLQRTNLSMPRLIALMHIDRRHAATISSLSEQLNLTMATTSQIVDQLVQDGLVERSESPHDRRQKLVSLTPAGERLVAEARQIRLSEASRHLRQLSPELLERLGQALSAACREWNLVTAE</sequence>
<dbReference type="Gene3D" id="1.10.10.10">
    <property type="entry name" value="Winged helix-like DNA-binding domain superfamily/Winged helix DNA-binding domain"/>
    <property type="match status" value="1"/>
</dbReference>
<feature type="domain" description="HTH marR-type" evidence="4">
    <location>
        <begin position="1"/>
        <end position="147"/>
    </location>
</feature>
<evidence type="ECO:0000259" key="4">
    <source>
        <dbReference type="PROSITE" id="PS50995"/>
    </source>
</evidence>
<dbReference type="Pfam" id="PF01047">
    <property type="entry name" value="MarR"/>
    <property type="match status" value="1"/>
</dbReference>
<keyword evidence="6" id="KW-1185">Reference proteome</keyword>
<organism evidence="5 6">
    <name type="scientific">Chloroflexus islandicus</name>
    <dbReference type="NCBI Taxonomy" id="1707952"/>
    <lineage>
        <taxon>Bacteria</taxon>
        <taxon>Bacillati</taxon>
        <taxon>Chloroflexota</taxon>
        <taxon>Chloroflexia</taxon>
        <taxon>Chloroflexales</taxon>
        <taxon>Chloroflexineae</taxon>
        <taxon>Chloroflexaceae</taxon>
        <taxon>Chloroflexus</taxon>
    </lineage>
</organism>
<dbReference type="GO" id="GO:0003677">
    <property type="term" value="F:DNA binding"/>
    <property type="evidence" value="ECO:0007669"/>
    <property type="project" value="UniProtKB-KW"/>
</dbReference>
<comment type="caution">
    <text evidence="5">The sequence shown here is derived from an EMBL/GenBank/DDBJ whole genome shotgun (WGS) entry which is preliminary data.</text>
</comment>